<dbReference type="GO" id="GO:0005576">
    <property type="term" value="C:extracellular region"/>
    <property type="evidence" value="ECO:0007669"/>
    <property type="project" value="TreeGrafter"/>
</dbReference>
<organism evidence="8">
    <name type="scientific">hydrothermal vent metagenome</name>
    <dbReference type="NCBI Taxonomy" id="652676"/>
    <lineage>
        <taxon>unclassified sequences</taxon>
        <taxon>metagenomes</taxon>
        <taxon>ecological metagenomes</taxon>
    </lineage>
</organism>
<evidence type="ECO:0000256" key="6">
    <source>
        <dbReference type="SAM" id="MobiDB-lite"/>
    </source>
</evidence>
<evidence type="ECO:0000313" key="8">
    <source>
        <dbReference type="EMBL" id="SFZ98902.1"/>
    </source>
</evidence>
<gene>
    <name evidence="8" type="ORF">MNB_SV-5-305</name>
</gene>
<evidence type="ECO:0000259" key="7">
    <source>
        <dbReference type="PROSITE" id="PS52029"/>
    </source>
</evidence>
<dbReference type="EMBL" id="FPKX01000067">
    <property type="protein sequence ID" value="SFZ98902.1"/>
    <property type="molecule type" value="Genomic_DNA"/>
</dbReference>
<dbReference type="GO" id="GO:0071972">
    <property type="term" value="F:peptidoglycan L,D-transpeptidase activity"/>
    <property type="evidence" value="ECO:0007669"/>
    <property type="project" value="TreeGrafter"/>
</dbReference>
<accession>A0A1W1EFT1</accession>
<keyword evidence="4" id="KW-0573">Peptidoglycan synthesis</keyword>
<feature type="compositionally biased region" description="Basic and acidic residues" evidence="6">
    <location>
        <begin position="199"/>
        <end position="215"/>
    </location>
</feature>
<dbReference type="GO" id="GO:0008360">
    <property type="term" value="P:regulation of cell shape"/>
    <property type="evidence" value="ECO:0007669"/>
    <property type="project" value="UniProtKB-KW"/>
</dbReference>
<evidence type="ECO:0000256" key="1">
    <source>
        <dbReference type="ARBA" id="ARBA00004752"/>
    </source>
</evidence>
<dbReference type="GO" id="GO:0016740">
    <property type="term" value="F:transferase activity"/>
    <property type="evidence" value="ECO:0007669"/>
    <property type="project" value="UniProtKB-KW"/>
</dbReference>
<dbReference type="CDD" id="cd16913">
    <property type="entry name" value="YkuD_like"/>
    <property type="match status" value="1"/>
</dbReference>
<dbReference type="InterPro" id="IPR050979">
    <property type="entry name" value="LD-transpeptidase"/>
</dbReference>
<evidence type="ECO:0000256" key="5">
    <source>
        <dbReference type="ARBA" id="ARBA00023316"/>
    </source>
</evidence>
<keyword evidence="2" id="KW-0808">Transferase</keyword>
<sequence length="248" mass="27640">MKKITNLFLFAMLVFSSLQATEFKQDHKENIKALSVTEFEVTDINHENPKIKDLKGKDFFVVSVREPGSDGKVYAVDRDGTIWWHATISSGAGGGHETTNGIHKVLLKERFHMSKTHPSEDGVNNMDFEIKFTADGEALHLGNIAAMSHGCIHVGSQDIGPLFDWATVGMPVVVMRGNYKQFLIEEVQKFAKDIETYKESGNHDDDVSVDKDGNVTDKNVTDGNITAIQEVKEENVTVKEENVTVEEK</sequence>
<proteinExistence type="predicted"/>
<dbReference type="UniPathway" id="UPA00219"/>
<feature type="domain" description="L,D-TPase catalytic" evidence="7">
    <location>
        <begin position="60"/>
        <end position="175"/>
    </location>
</feature>
<reference evidence="8" key="1">
    <citation type="submission" date="2016-10" db="EMBL/GenBank/DDBJ databases">
        <authorList>
            <person name="de Groot N.N."/>
        </authorList>
    </citation>
    <scope>NUCLEOTIDE SEQUENCE</scope>
</reference>
<keyword evidence="3" id="KW-0133">Cell shape</keyword>
<dbReference type="SUPFAM" id="SSF141523">
    <property type="entry name" value="L,D-transpeptidase catalytic domain-like"/>
    <property type="match status" value="1"/>
</dbReference>
<protein>
    <submittedName>
        <fullName evidence="8">Bll4150 protein</fullName>
    </submittedName>
</protein>
<dbReference type="PROSITE" id="PS52029">
    <property type="entry name" value="LD_TPASE"/>
    <property type="match status" value="1"/>
</dbReference>
<dbReference type="GO" id="GO:0071555">
    <property type="term" value="P:cell wall organization"/>
    <property type="evidence" value="ECO:0007669"/>
    <property type="project" value="UniProtKB-KW"/>
</dbReference>
<name>A0A1W1EFT1_9ZZZZ</name>
<evidence type="ECO:0000256" key="2">
    <source>
        <dbReference type="ARBA" id="ARBA00022679"/>
    </source>
</evidence>
<dbReference type="PANTHER" id="PTHR30582">
    <property type="entry name" value="L,D-TRANSPEPTIDASE"/>
    <property type="match status" value="1"/>
</dbReference>
<dbReference type="Pfam" id="PF03734">
    <property type="entry name" value="YkuD"/>
    <property type="match status" value="1"/>
</dbReference>
<keyword evidence="5" id="KW-0961">Cell wall biogenesis/degradation</keyword>
<dbReference type="GO" id="GO:0018104">
    <property type="term" value="P:peptidoglycan-protein cross-linking"/>
    <property type="evidence" value="ECO:0007669"/>
    <property type="project" value="TreeGrafter"/>
</dbReference>
<evidence type="ECO:0000256" key="4">
    <source>
        <dbReference type="ARBA" id="ARBA00022984"/>
    </source>
</evidence>
<dbReference type="PANTHER" id="PTHR30582:SF2">
    <property type="entry name" value="L,D-TRANSPEPTIDASE YCIB-RELATED"/>
    <property type="match status" value="1"/>
</dbReference>
<dbReference type="Gene3D" id="2.40.440.10">
    <property type="entry name" value="L,D-transpeptidase catalytic domain-like"/>
    <property type="match status" value="1"/>
</dbReference>
<dbReference type="AlphaFoldDB" id="A0A1W1EFT1"/>
<dbReference type="InterPro" id="IPR038063">
    <property type="entry name" value="Transpep_catalytic_dom"/>
</dbReference>
<dbReference type="InterPro" id="IPR005490">
    <property type="entry name" value="LD_TPept_cat_dom"/>
</dbReference>
<comment type="pathway">
    <text evidence="1">Cell wall biogenesis; peptidoglycan biosynthesis.</text>
</comment>
<feature type="region of interest" description="Disordered" evidence="6">
    <location>
        <begin position="199"/>
        <end position="221"/>
    </location>
</feature>
<evidence type="ECO:0000256" key="3">
    <source>
        <dbReference type="ARBA" id="ARBA00022960"/>
    </source>
</evidence>